<evidence type="ECO:0000313" key="3">
    <source>
        <dbReference type="Proteomes" id="UP000192468"/>
    </source>
</evidence>
<sequence>MIKKSIIIGVILVLAGAAIGMVSKNWNYVLIFNGGIGIIAFLLATAYVKVFGSATTYGKVGKYKKSNNNITNAVFAFGGINIIGTIIIYIISLI</sequence>
<keyword evidence="1" id="KW-0812">Transmembrane</keyword>
<name>A0A1W1XKU7_9CLOT</name>
<proteinExistence type="predicted"/>
<gene>
    <name evidence="2" type="ORF">SAMN02745134_02230</name>
</gene>
<evidence type="ECO:0000256" key="1">
    <source>
        <dbReference type="SAM" id="Phobius"/>
    </source>
</evidence>
<accession>A0A1W1XKU7</accession>
<feature type="transmembrane region" description="Helical" evidence="1">
    <location>
        <begin position="30"/>
        <end position="52"/>
    </location>
</feature>
<evidence type="ECO:0000313" key="2">
    <source>
        <dbReference type="EMBL" id="SMC24603.1"/>
    </source>
</evidence>
<feature type="transmembrane region" description="Helical" evidence="1">
    <location>
        <begin position="73"/>
        <end position="92"/>
    </location>
</feature>
<keyword evidence="1" id="KW-1133">Transmembrane helix</keyword>
<protein>
    <submittedName>
        <fullName evidence="2">Uncharacterized protein</fullName>
    </submittedName>
</protein>
<dbReference type="EMBL" id="FWXH01000007">
    <property type="protein sequence ID" value="SMC24603.1"/>
    <property type="molecule type" value="Genomic_DNA"/>
</dbReference>
<organism evidence="2 3">
    <name type="scientific">Clostridium acidisoli DSM 12555</name>
    <dbReference type="NCBI Taxonomy" id="1121291"/>
    <lineage>
        <taxon>Bacteria</taxon>
        <taxon>Bacillati</taxon>
        <taxon>Bacillota</taxon>
        <taxon>Clostridia</taxon>
        <taxon>Eubacteriales</taxon>
        <taxon>Clostridiaceae</taxon>
        <taxon>Clostridium</taxon>
    </lineage>
</organism>
<dbReference type="RefSeq" id="WP_084116062.1">
    <property type="nucleotide sequence ID" value="NZ_FWXH01000007.1"/>
</dbReference>
<keyword evidence="1" id="KW-0472">Membrane</keyword>
<dbReference type="AlphaFoldDB" id="A0A1W1XKU7"/>
<reference evidence="2 3" key="1">
    <citation type="submission" date="2017-04" db="EMBL/GenBank/DDBJ databases">
        <authorList>
            <person name="Afonso C.L."/>
            <person name="Miller P.J."/>
            <person name="Scott M.A."/>
            <person name="Spackman E."/>
            <person name="Goraichik I."/>
            <person name="Dimitrov K.M."/>
            <person name="Suarez D.L."/>
            <person name="Swayne D.E."/>
        </authorList>
    </citation>
    <scope>NUCLEOTIDE SEQUENCE [LARGE SCALE GENOMIC DNA]</scope>
    <source>
        <strain evidence="2 3">DSM 12555</strain>
    </source>
</reference>
<keyword evidence="3" id="KW-1185">Reference proteome</keyword>
<dbReference type="Proteomes" id="UP000192468">
    <property type="component" value="Unassembled WGS sequence"/>
</dbReference>